<dbReference type="EMBL" id="LT607752">
    <property type="protein sequence ID" value="SCG75021.1"/>
    <property type="molecule type" value="Genomic_DNA"/>
</dbReference>
<dbReference type="Pfam" id="PF18143">
    <property type="entry name" value="HAD_SAK_2"/>
    <property type="match status" value="1"/>
</dbReference>
<accession>A0A1C5JXG5</accession>
<evidence type="ECO:0000256" key="1">
    <source>
        <dbReference type="SAM" id="MobiDB-lite"/>
    </source>
</evidence>
<gene>
    <name evidence="2" type="ORF">GA0070623_3955</name>
</gene>
<protein>
    <recommendedName>
        <fullName evidence="4">Secreted protein</fullName>
    </recommendedName>
</protein>
<proteinExistence type="predicted"/>
<dbReference type="AlphaFoldDB" id="A0A1C5JXG5"/>
<evidence type="ECO:0008006" key="4">
    <source>
        <dbReference type="Google" id="ProtNLM"/>
    </source>
</evidence>
<organism evidence="2 3">
    <name type="scientific">Micromonospora rifamycinica</name>
    <dbReference type="NCBI Taxonomy" id="291594"/>
    <lineage>
        <taxon>Bacteria</taxon>
        <taxon>Bacillati</taxon>
        <taxon>Actinomycetota</taxon>
        <taxon>Actinomycetes</taxon>
        <taxon>Micromonosporales</taxon>
        <taxon>Micromonosporaceae</taxon>
        <taxon>Micromonospora</taxon>
    </lineage>
</organism>
<reference evidence="3" key="1">
    <citation type="submission" date="2016-06" db="EMBL/GenBank/DDBJ databases">
        <authorList>
            <person name="Varghese N."/>
            <person name="Submissions Spin"/>
        </authorList>
    </citation>
    <scope>NUCLEOTIDE SEQUENCE [LARGE SCALE GENOMIC DNA]</scope>
    <source>
        <strain evidence="3">DSM 44983</strain>
    </source>
</reference>
<evidence type="ECO:0000313" key="2">
    <source>
        <dbReference type="EMBL" id="SCG75021.1"/>
    </source>
</evidence>
<keyword evidence="3" id="KW-1185">Reference proteome</keyword>
<feature type="region of interest" description="Disordered" evidence="1">
    <location>
        <begin position="1"/>
        <end position="44"/>
    </location>
</feature>
<dbReference type="Proteomes" id="UP000198226">
    <property type="component" value="Chromosome I"/>
</dbReference>
<name>A0A1C5JXG5_9ACTN</name>
<evidence type="ECO:0000313" key="3">
    <source>
        <dbReference type="Proteomes" id="UP000198226"/>
    </source>
</evidence>
<sequence>MPVGCGRHGRLRQPVDRPSADSSQRSVRLPGGQRRRPRLNTRSCRSHAAYGHWPLASAARTGRSRYGSAVPASVKRPLIFVDIDGVLIPLRARPHQVGTRWSGRAVDGADRHGNPLLDRLDPADGQRLRALPGELAWASTWMAEANEVVAPRIGLPALPVVDWPDDDEEPPRGVHWKTRPLVCWAAGRPFVWLDDEITDADRRLVAAHHPQPALLHHVDPHDGLTHIDLTAVRRWLDHHHDIGYCRESSDPTD</sequence>